<evidence type="ECO:0000313" key="3">
    <source>
        <dbReference type="Proteomes" id="UP000076532"/>
    </source>
</evidence>
<protein>
    <submittedName>
        <fullName evidence="2">Uncharacterized protein</fullName>
    </submittedName>
</protein>
<sequence>MPSTFQPEPVTGPRATITQNDNPSAQVNSGDLSSDDQRPRKRTRGVFEASHNSERKTENAEGQADSKELSDLRAKVKQLEESIKTLRQECTRYRLFWIAECRLKDLMEAGHYNNFISQPRWNASSPERDYDEDVMDACAKELTPELDSEA</sequence>
<organism evidence="2 3">
    <name type="scientific">Athelia psychrophila</name>
    <dbReference type="NCBI Taxonomy" id="1759441"/>
    <lineage>
        <taxon>Eukaryota</taxon>
        <taxon>Fungi</taxon>
        <taxon>Dikarya</taxon>
        <taxon>Basidiomycota</taxon>
        <taxon>Agaricomycotina</taxon>
        <taxon>Agaricomycetes</taxon>
        <taxon>Agaricomycetidae</taxon>
        <taxon>Atheliales</taxon>
        <taxon>Atheliaceae</taxon>
        <taxon>Athelia</taxon>
    </lineage>
</organism>
<feature type="region of interest" description="Disordered" evidence="1">
    <location>
        <begin position="1"/>
        <end position="69"/>
    </location>
</feature>
<feature type="compositionally biased region" description="Basic and acidic residues" evidence="1">
    <location>
        <begin position="51"/>
        <end position="69"/>
    </location>
</feature>
<accession>A0A165Z3P3</accession>
<gene>
    <name evidence="2" type="ORF">FIBSPDRAFT_899892</name>
</gene>
<evidence type="ECO:0000256" key="1">
    <source>
        <dbReference type="SAM" id="MobiDB-lite"/>
    </source>
</evidence>
<proteinExistence type="predicted"/>
<evidence type="ECO:0000313" key="2">
    <source>
        <dbReference type="EMBL" id="KZP10194.1"/>
    </source>
</evidence>
<dbReference type="Proteomes" id="UP000076532">
    <property type="component" value="Unassembled WGS sequence"/>
</dbReference>
<reference evidence="2 3" key="1">
    <citation type="journal article" date="2016" name="Mol. Biol. Evol.">
        <title>Comparative Genomics of Early-Diverging Mushroom-Forming Fungi Provides Insights into the Origins of Lignocellulose Decay Capabilities.</title>
        <authorList>
            <person name="Nagy L.G."/>
            <person name="Riley R."/>
            <person name="Tritt A."/>
            <person name="Adam C."/>
            <person name="Daum C."/>
            <person name="Floudas D."/>
            <person name="Sun H."/>
            <person name="Yadav J.S."/>
            <person name="Pangilinan J."/>
            <person name="Larsson K.H."/>
            <person name="Matsuura K."/>
            <person name="Barry K."/>
            <person name="Labutti K."/>
            <person name="Kuo R."/>
            <person name="Ohm R.A."/>
            <person name="Bhattacharya S.S."/>
            <person name="Shirouzu T."/>
            <person name="Yoshinaga Y."/>
            <person name="Martin F.M."/>
            <person name="Grigoriev I.V."/>
            <person name="Hibbett D.S."/>
        </authorList>
    </citation>
    <scope>NUCLEOTIDE SEQUENCE [LARGE SCALE GENOMIC DNA]</scope>
    <source>
        <strain evidence="2 3">CBS 109695</strain>
    </source>
</reference>
<keyword evidence="3" id="KW-1185">Reference proteome</keyword>
<name>A0A165Z3P3_9AGAM</name>
<feature type="compositionally biased region" description="Polar residues" evidence="1">
    <location>
        <begin position="16"/>
        <end position="32"/>
    </location>
</feature>
<dbReference type="AlphaFoldDB" id="A0A165Z3P3"/>
<dbReference type="EMBL" id="KV417684">
    <property type="protein sequence ID" value="KZP10194.1"/>
    <property type="molecule type" value="Genomic_DNA"/>
</dbReference>